<evidence type="ECO:0000313" key="3">
    <source>
        <dbReference type="Proteomes" id="UP000034852"/>
    </source>
</evidence>
<gene>
    <name evidence="2" type="ORF">US52_C0048G0007</name>
</gene>
<comment type="caution">
    <text evidence="2">The sequence shown here is derived from an EMBL/GenBank/DDBJ whole genome shotgun (WGS) entry which is preliminary data.</text>
</comment>
<evidence type="ECO:0000256" key="1">
    <source>
        <dbReference type="SAM" id="Phobius"/>
    </source>
</evidence>
<keyword evidence="1" id="KW-0472">Membrane</keyword>
<dbReference type="Proteomes" id="UP000034852">
    <property type="component" value="Unassembled WGS sequence"/>
</dbReference>
<dbReference type="EMBL" id="LBTH01000048">
    <property type="protein sequence ID" value="KKQ34764.1"/>
    <property type="molecule type" value="Genomic_DNA"/>
</dbReference>
<dbReference type="AlphaFoldDB" id="A0A0G0JD97"/>
<sequence>MNNAELEKIVLMILKIAGIIVVVFNAGVGLILLRQAITMNNVIKVGGGILFITMILIFLLVTSSILLYAIAI</sequence>
<feature type="transmembrane region" description="Helical" evidence="1">
    <location>
        <begin position="45"/>
        <end position="71"/>
    </location>
</feature>
<protein>
    <submittedName>
        <fullName evidence="2">Uncharacterized protein</fullName>
    </submittedName>
</protein>
<accession>A0A0G0JD97</accession>
<keyword evidence="1" id="KW-1133">Transmembrane helix</keyword>
<reference evidence="2 3" key="1">
    <citation type="journal article" date="2015" name="Nature">
        <title>rRNA introns, odd ribosomes, and small enigmatic genomes across a large radiation of phyla.</title>
        <authorList>
            <person name="Brown C.T."/>
            <person name="Hug L.A."/>
            <person name="Thomas B.C."/>
            <person name="Sharon I."/>
            <person name="Castelle C.J."/>
            <person name="Singh A."/>
            <person name="Wilkins M.J."/>
            <person name="Williams K.H."/>
            <person name="Banfield J.F."/>
        </authorList>
    </citation>
    <scope>NUCLEOTIDE SEQUENCE [LARGE SCALE GENOMIC DNA]</scope>
</reference>
<organism evidence="2 3">
    <name type="scientific">candidate division WS6 bacterium GW2011_GWA2_37_6</name>
    <dbReference type="NCBI Taxonomy" id="1619087"/>
    <lineage>
        <taxon>Bacteria</taxon>
        <taxon>Candidatus Dojkabacteria</taxon>
    </lineage>
</organism>
<keyword evidence="1" id="KW-0812">Transmembrane</keyword>
<evidence type="ECO:0000313" key="2">
    <source>
        <dbReference type="EMBL" id="KKQ34764.1"/>
    </source>
</evidence>
<feature type="transmembrane region" description="Helical" evidence="1">
    <location>
        <begin position="12"/>
        <end position="33"/>
    </location>
</feature>
<proteinExistence type="predicted"/>
<name>A0A0G0JD97_9BACT</name>